<dbReference type="STRING" id="1714264.BTO30_02445"/>
<proteinExistence type="inferred from homology"/>
<evidence type="ECO:0000256" key="2">
    <source>
        <dbReference type="ARBA" id="ARBA00022723"/>
    </source>
</evidence>
<protein>
    <recommendedName>
        <fullName evidence="3">Fumarylacetoacetase-like C-terminal domain-containing protein</fullName>
    </recommendedName>
</protein>
<keyword evidence="5" id="KW-1185">Reference proteome</keyword>
<dbReference type="InterPro" id="IPR011234">
    <property type="entry name" value="Fumarylacetoacetase-like_C"/>
</dbReference>
<dbReference type="Proteomes" id="UP000185568">
    <property type="component" value="Unassembled WGS sequence"/>
</dbReference>
<reference evidence="4 5" key="1">
    <citation type="submission" date="2016-12" db="EMBL/GenBank/DDBJ databases">
        <title>Domibacillus antri genome sequencing.</title>
        <authorList>
            <person name="Verma A."/>
            <person name="Krishnamurthi S."/>
        </authorList>
    </citation>
    <scope>NUCLEOTIDE SEQUENCE [LARGE SCALE GENOMIC DNA]</scope>
    <source>
        <strain evidence="4 5">XD80</strain>
    </source>
</reference>
<comment type="similarity">
    <text evidence="1">Belongs to the FAH family.</text>
</comment>
<evidence type="ECO:0000259" key="3">
    <source>
        <dbReference type="Pfam" id="PF01557"/>
    </source>
</evidence>
<dbReference type="InterPro" id="IPR036663">
    <property type="entry name" value="Fumarylacetoacetase_C_sf"/>
</dbReference>
<dbReference type="GO" id="GO:0046872">
    <property type="term" value="F:metal ion binding"/>
    <property type="evidence" value="ECO:0007669"/>
    <property type="project" value="UniProtKB-KW"/>
</dbReference>
<keyword evidence="2" id="KW-0479">Metal-binding</keyword>
<dbReference type="RefSeq" id="WP_075397137.1">
    <property type="nucleotide sequence ID" value="NZ_MSDU01000004.1"/>
</dbReference>
<name>A0A1Q8Q902_9BACI</name>
<evidence type="ECO:0000313" key="4">
    <source>
        <dbReference type="EMBL" id="OLN23824.1"/>
    </source>
</evidence>
<dbReference type="EMBL" id="MSDU01000004">
    <property type="protein sequence ID" value="OLN23824.1"/>
    <property type="molecule type" value="Genomic_DNA"/>
</dbReference>
<evidence type="ECO:0000256" key="1">
    <source>
        <dbReference type="ARBA" id="ARBA00010211"/>
    </source>
</evidence>
<dbReference type="InterPro" id="IPR051121">
    <property type="entry name" value="FAH"/>
</dbReference>
<dbReference type="Gene3D" id="3.90.850.10">
    <property type="entry name" value="Fumarylacetoacetase-like, C-terminal domain"/>
    <property type="match status" value="1"/>
</dbReference>
<organism evidence="4 5">
    <name type="scientific">Domibacillus antri</name>
    <dbReference type="NCBI Taxonomy" id="1714264"/>
    <lineage>
        <taxon>Bacteria</taxon>
        <taxon>Bacillati</taxon>
        <taxon>Bacillota</taxon>
        <taxon>Bacilli</taxon>
        <taxon>Bacillales</taxon>
        <taxon>Bacillaceae</taxon>
        <taxon>Domibacillus</taxon>
    </lineage>
</organism>
<dbReference type="PANTHER" id="PTHR42796:SF4">
    <property type="entry name" value="FUMARYLACETOACETATE HYDROLASE DOMAIN-CONTAINING PROTEIN 2A"/>
    <property type="match status" value="1"/>
</dbReference>
<sequence length="285" mass="31302">MKWVSFNYKGNEQYGMYNEHEKTVVNVSALKDAPKTLLEAIGQPEFLEKAVLAAGSASKIQESEVKMLAPIPRPSKNIFCVGKNYRDHAIEMGGEASVPEHPMIFTKAPTTVSANHDVIPAYESLTEYLDYEGELAVIIGKRGKAIAREDALHYVFGYTIINDVTARDIQNRHKQYFLGKSLDATCPMGPWIVTKEEIADPHHLDITTKVNGEIRQQSNTSQFIFPIDEIIHVLSRGMTLEPGDIIATGTPAGVGFAMNPKGTLQSGDTVDITIEGVGVLSNKVE</sequence>
<accession>A0A1Q8Q902</accession>
<dbReference type="GO" id="GO:0019752">
    <property type="term" value="P:carboxylic acid metabolic process"/>
    <property type="evidence" value="ECO:0007669"/>
    <property type="project" value="UniProtKB-ARBA"/>
</dbReference>
<dbReference type="FunFam" id="3.90.850.10:FF:000002">
    <property type="entry name" value="2-hydroxyhepta-2,4-diene-1,7-dioate isomerase"/>
    <property type="match status" value="1"/>
</dbReference>
<feature type="domain" description="Fumarylacetoacetase-like C-terminal" evidence="3">
    <location>
        <begin position="78"/>
        <end position="284"/>
    </location>
</feature>
<dbReference type="AlphaFoldDB" id="A0A1Q8Q902"/>
<dbReference type="PANTHER" id="PTHR42796">
    <property type="entry name" value="FUMARYLACETOACETATE HYDROLASE DOMAIN-CONTAINING PROTEIN 2A-RELATED"/>
    <property type="match status" value="1"/>
</dbReference>
<dbReference type="SUPFAM" id="SSF56529">
    <property type="entry name" value="FAH"/>
    <property type="match status" value="1"/>
</dbReference>
<dbReference type="OrthoDB" id="9805307at2"/>
<dbReference type="Pfam" id="PF01557">
    <property type="entry name" value="FAA_hydrolase"/>
    <property type="match status" value="1"/>
</dbReference>
<comment type="caution">
    <text evidence="4">The sequence shown here is derived from an EMBL/GenBank/DDBJ whole genome shotgun (WGS) entry which is preliminary data.</text>
</comment>
<gene>
    <name evidence="4" type="ORF">BTO30_02445</name>
</gene>
<evidence type="ECO:0000313" key="5">
    <source>
        <dbReference type="Proteomes" id="UP000185568"/>
    </source>
</evidence>
<dbReference type="GO" id="GO:0016853">
    <property type="term" value="F:isomerase activity"/>
    <property type="evidence" value="ECO:0007669"/>
    <property type="project" value="UniProtKB-ARBA"/>
</dbReference>